<dbReference type="SMART" id="SM00327">
    <property type="entry name" value="VWA"/>
    <property type="match status" value="1"/>
</dbReference>
<feature type="chain" id="PRO_5046062293" evidence="8">
    <location>
        <begin position="27"/>
        <end position="462"/>
    </location>
</feature>
<dbReference type="RefSeq" id="XP_072828438.1">
    <property type="nucleotide sequence ID" value="XM_072972337.1"/>
</dbReference>
<comment type="subcellular location">
    <subcellularLocation>
        <location evidence="1">Membrane</location>
        <topology evidence="1">Single-pass type I membrane protein</topology>
    </subcellularLocation>
</comment>
<proteinExistence type="inferred from homology"/>
<evidence type="ECO:0000256" key="4">
    <source>
        <dbReference type="ARBA" id="ARBA00022723"/>
    </source>
</evidence>
<keyword evidence="3" id="KW-0812">Transmembrane</keyword>
<feature type="signal peptide" evidence="8">
    <location>
        <begin position="1"/>
        <end position="26"/>
    </location>
</feature>
<dbReference type="InterPro" id="IPR002035">
    <property type="entry name" value="VWF_A"/>
</dbReference>
<evidence type="ECO:0000259" key="9">
    <source>
        <dbReference type="PROSITE" id="PS50234"/>
    </source>
</evidence>
<evidence type="ECO:0000256" key="2">
    <source>
        <dbReference type="ARBA" id="ARBA00008095"/>
    </source>
</evidence>
<dbReference type="InterPro" id="IPR008400">
    <property type="entry name" value="Anthrax_toxin_rcpt_extracel"/>
</dbReference>
<sequence length="462" mass="52361">MESRGPWMPGPGLFLVLLLPFPLLSAGSFKHSVLDRRNFRQFDINLKDIYNYFSREWRDLEKGKSKKLYDCDGAFDLYFVLDASSGVGDKWKDICKLVESMVKWYTNPKLRMSFITYSHYGNVLMRLTSDRGDIQAGLKRLKDVITSGPRNMHEGLKKANEEIARVFYSNKKAASLIFTVTAGPLLPTALRKSKSEADRARNMKAKVYSLGIKDYQRDQLIQIVAGKTQMYEIPQIPDNEGFLISLVGNSCKEVMGGDTFYACVGEPYQLGFFAYGLIQSKIPDYACRYNLDKTEVYTKRPNSVTHEKIICDGHVFEKRGQVVEVDYTLDQGNSFSERKLKVTSKDCIVKEPPATQKQEKKPCAIQPCTRVIFPHCECQEDSIRPMEGRGISCTLMERHSSQMLCGPNVCLPPSQEHFPLNSWCSRCQHAPPICSQPPSRVPLLIPPRALELCRATLSLPPP</sequence>
<keyword evidence="5 8" id="KW-0732">Signal</keyword>
<dbReference type="Gene3D" id="3.40.50.410">
    <property type="entry name" value="von Willebrand factor, type A domain"/>
    <property type="match status" value="1"/>
</dbReference>
<evidence type="ECO:0000256" key="5">
    <source>
        <dbReference type="ARBA" id="ARBA00022729"/>
    </source>
</evidence>
<dbReference type="InterPro" id="IPR036465">
    <property type="entry name" value="vWFA_dom_sf"/>
</dbReference>
<dbReference type="PANTHER" id="PTHR16059">
    <property type="entry name" value="ANTHRAX TOXIN RECEPTOR"/>
    <property type="match status" value="1"/>
</dbReference>
<evidence type="ECO:0000256" key="7">
    <source>
        <dbReference type="ARBA" id="ARBA00023136"/>
    </source>
</evidence>
<reference evidence="11" key="1">
    <citation type="submission" date="2025-08" db="UniProtKB">
        <authorList>
            <consortium name="RefSeq"/>
        </authorList>
    </citation>
    <scope>IDENTIFICATION</scope>
</reference>
<comment type="similarity">
    <text evidence="2">Belongs to the ATR family.</text>
</comment>
<dbReference type="Proteomes" id="UP001652581">
    <property type="component" value="Chromosome 11"/>
</dbReference>
<evidence type="ECO:0000256" key="6">
    <source>
        <dbReference type="ARBA" id="ARBA00022989"/>
    </source>
</evidence>
<organism evidence="10 11">
    <name type="scientific">Vicugna pacos</name>
    <name type="common">Alpaca</name>
    <name type="synonym">Lama pacos</name>
    <dbReference type="NCBI Taxonomy" id="30538"/>
    <lineage>
        <taxon>Eukaryota</taxon>
        <taxon>Metazoa</taxon>
        <taxon>Chordata</taxon>
        <taxon>Craniata</taxon>
        <taxon>Vertebrata</taxon>
        <taxon>Euteleostomi</taxon>
        <taxon>Mammalia</taxon>
        <taxon>Eutheria</taxon>
        <taxon>Laurasiatheria</taxon>
        <taxon>Artiodactyla</taxon>
        <taxon>Tylopoda</taxon>
        <taxon>Camelidae</taxon>
        <taxon>Vicugna</taxon>
    </lineage>
</organism>
<dbReference type="Pfam" id="PF05587">
    <property type="entry name" value="Anth_Ig"/>
    <property type="match status" value="1"/>
</dbReference>
<dbReference type="PANTHER" id="PTHR16059:SF16">
    <property type="entry name" value="ANTHRAX TOXIN RECEPTOR-LIKE"/>
    <property type="match status" value="1"/>
</dbReference>
<dbReference type="PROSITE" id="PS50234">
    <property type="entry name" value="VWFA"/>
    <property type="match status" value="1"/>
</dbReference>
<keyword evidence="7" id="KW-0472">Membrane</keyword>
<evidence type="ECO:0000256" key="1">
    <source>
        <dbReference type="ARBA" id="ARBA00004479"/>
    </source>
</evidence>
<dbReference type="SUPFAM" id="SSF53300">
    <property type="entry name" value="vWA-like"/>
    <property type="match status" value="1"/>
</dbReference>
<name>A0ABM5E5K7_VICPA</name>
<evidence type="ECO:0000256" key="3">
    <source>
        <dbReference type="ARBA" id="ARBA00022692"/>
    </source>
</evidence>
<keyword evidence="10" id="KW-1185">Reference proteome</keyword>
<dbReference type="Pfam" id="PF00092">
    <property type="entry name" value="VWA"/>
    <property type="match status" value="1"/>
</dbReference>
<dbReference type="GeneID" id="116282417"/>
<evidence type="ECO:0000256" key="8">
    <source>
        <dbReference type="SAM" id="SignalP"/>
    </source>
</evidence>
<evidence type="ECO:0000313" key="10">
    <source>
        <dbReference type="Proteomes" id="UP001652581"/>
    </source>
</evidence>
<keyword evidence="4" id="KW-0479">Metal-binding</keyword>
<feature type="domain" description="VWFA" evidence="9">
    <location>
        <begin position="76"/>
        <end position="247"/>
    </location>
</feature>
<keyword evidence="6" id="KW-1133">Transmembrane helix</keyword>
<accession>A0ABM5E5K7</accession>
<gene>
    <name evidence="11" type="primary">LOC116282417</name>
</gene>
<protein>
    <submittedName>
        <fullName evidence="11">Anthrax toxin receptor-like isoform X2</fullName>
    </submittedName>
</protein>
<evidence type="ECO:0000313" key="11">
    <source>
        <dbReference type="RefSeq" id="XP_072828438.1"/>
    </source>
</evidence>